<dbReference type="Pfam" id="PF13360">
    <property type="entry name" value="PQQ_2"/>
    <property type="match status" value="1"/>
</dbReference>
<dbReference type="InterPro" id="IPR015943">
    <property type="entry name" value="WD40/YVTN_repeat-like_dom_sf"/>
</dbReference>
<evidence type="ECO:0000313" key="3">
    <source>
        <dbReference type="EMBL" id="MYR32657.1"/>
    </source>
</evidence>
<dbReference type="Proteomes" id="UP000467124">
    <property type="component" value="Unassembled WGS sequence"/>
</dbReference>
<reference evidence="3 4" key="1">
    <citation type="journal article" date="2019" name="Nat. Commun.">
        <title>The antimicrobial potential of Streptomyces from insect microbiomes.</title>
        <authorList>
            <person name="Chevrette M.G."/>
            <person name="Carlson C.M."/>
            <person name="Ortega H.E."/>
            <person name="Thomas C."/>
            <person name="Ananiev G.E."/>
            <person name="Barns K.J."/>
            <person name="Book A.J."/>
            <person name="Cagnazzo J."/>
            <person name="Carlos C."/>
            <person name="Flanigan W."/>
            <person name="Grubbs K.J."/>
            <person name="Horn H.A."/>
            <person name="Hoffmann F.M."/>
            <person name="Klassen J.L."/>
            <person name="Knack J.J."/>
            <person name="Lewin G.R."/>
            <person name="McDonald B.R."/>
            <person name="Muller L."/>
            <person name="Melo W.G.P."/>
            <person name="Pinto-Tomas A.A."/>
            <person name="Schmitz A."/>
            <person name="Wendt-Pienkowski E."/>
            <person name="Wildman S."/>
            <person name="Zhao M."/>
            <person name="Zhang F."/>
            <person name="Bugni T.S."/>
            <person name="Andes D.R."/>
            <person name="Pupo M.T."/>
            <person name="Currie C.R."/>
        </authorList>
    </citation>
    <scope>NUCLEOTIDE SEQUENCE [LARGE SCALE GENOMIC DNA]</scope>
    <source>
        <strain evidence="3 4">SID5840</strain>
    </source>
</reference>
<protein>
    <submittedName>
        <fullName evidence="3">PQQ-binding-like beta-propeller repeat protein</fullName>
    </submittedName>
</protein>
<accession>A0A7K2IS38</accession>
<proteinExistence type="predicted"/>
<dbReference type="Gene3D" id="2.130.10.10">
    <property type="entry name" value="YVTN repeat-like/Quinoprotein amine dehydrogenase"/>
    <property type="match status" value="1"/>
</dbReference>
<feature type="region of interest" description="Disordered" evidence="1">
    <location>
        <begin position="1"/>
        <end position="21"/>
    </location>
</feature>
<dbReference type="InterPro" id="IPR011047">
    <property type="entry name" value="Quinoprotein_ADH-like_sf"/>
</dbReference>
<dbReference type="EMBL" id="WWHY01000001">
    <property type="protein sequence ID" value="MYR32657.1"/>
    <property type="molecule type" value="Genomic_DNA"/>
</dbReference>
<evidence type="ECO:0000259" key="2">
    <source>
        <dbReference type="Pfam" id="PF13360"/>
    </source>
</evidence>
<name>A0A7K2IS38_9ACTN</name>
<feature type="compositionally biased region" description="Polar residues" evidence="1">
    <location>
        <begin position="7"/>
        <end position="16"/>
    </location>
</feature>
<organism evidence="3 4">
    <name type="scientific">Nocardiopsis alba</name>
    <dbReference type="NCBI Taxonomy" id="53437"/>
    <lineage>
        <taxon>Bacteria</taxon>
        <taxon>Bacillati</taxon>
        <taxon>Actinomycetota</taxon>
        <taxon>Actinomycetes</taxon>
        <taxon>Streptosporangiales</taxon>
        <taxon>Nocardiopsidaceae</taxon>
        <taxon>Nocardiopsis</taxon>
    </lineage>
</organism>
<sequence length="374" mass="40486">MMVAATGCSTVETSDSNEGEPAVGEVVHVRNDRLDGGEEIPETVSEQAWVWEGVGYEEMVVERILPLAEGALLVFDDGVVALDTSTGREAWSYRKIGVSSASAVSPDGSLVAIASPGSMILLDTADGELVREIEDTNFQEGAFVIQDLGLMADDGFVLARLEEGKAASVRREDWGGKSRWSSDEITCDEGSSGVTSILGGFFSPTGVVVHLECGMDESMLVSFDPDSGVEDWRLGFSETPYHFENLDDVTFAPVGDKAVLQNHAQLRGTVVVDTGKGEIIADEIPSMVGDDPVRVLEEGYISSLSEKLEDESIRRYFEFRDFSGEVARSIAIDGYQGHSVTGLLPLGRDLLSLHRGRYEENGRISVFSWGKKGR</sequence>
<dbReference type="InterPro" id="IPR002372">
    <property type="entry name" value="PQQ_rpt_dom"/>
</dbReference>
<comment type="caution">
    <text evidence="3">The sequence shown here is derived from an EMBL/GenBank/DDBJ whole genome shotgun (WGS) entry which is preliminary data.</text>
</comment>
<dbReference type="AlphaFoldDB" id="A0A7K2IS38"/>
<feature type="domain" description="Pyrrolo-quinoline quinone repeat" evidence="2">
    <location>
        <begin position="78"/>
        <end position="283"/>
    </location>
</feature>
<evidence type="ECO:0000256" key="1">
    <source>
        <dbReference type="SAM" id="MobiDB-lite"/>
    </source>
</evidence>
<gene>
    <name evidence="3" type="ORF">GTW20_10315</name>
</gene>
<evidence type="ECO:0000313" key="4">
    <source>
        <dbReference type="Proteomes" id="UP000467124"/>
    </source>
</evidence>
<dbReference type="SUPFAM" id="SSF50998">
    <property type="entry name" value="Quinoprotein alcohol dehydrogenase-like"/>
    <property type="match status" value="1"/>
</dbReference>